<protein>
    <submittedName>
        <fullName evidence="1">LptE family protein</fullName>
    </submittedName>
</protein>
<proteinExistence type="predicted"/>
<dbReference type="EMBL" id="CP136920">
    <property type="protein sequence ID" value="WOO40683.1"/>
    <property type="molecule type" value="Genomic_DNA"/>
</dbReference>
<dbReference type="AlphaFoldDB" id="A0AAQ3QUR9"/>
<dbReference type="Proteomes" id="UP001304300">
    <property type="component" value="Chromosome"/>
</dbReference>
<dbReference type="GO" id="GO:0043165">
    <property type="term" value="P:Gram-negative-bacterium-type cell outer membrane assembly"/>
    <property type="evidence" value="ECO:0007669"/>
    <property type="project" value="InterPro"/>
</dbReference>
<dbReference type="Pfam" id="PF04390">
    <property type="entry name" value="LptE"/>
    <property type="match status" value="1"/>
</dbReference>
<dbReference type="GO" id="GO:0019867">
    <property type="term" value="C:outer membrane"/>
    <property type="evidence" value="ECO:0007669"/>
    <property type="project" value="InterPro"/>
</dbReference>
<organism evidence="1 2">
    <name type="scientific">Rubellicoccus peritrichatus</name>
    <dbReference type="NCBI Taxonomy" id="3080537"/>
    <lineage>
        <taxon>Bacteria</taxon>
        <taxon>Pseudomonadati</taxon>
        <taxon>Verrucomicrobiota</taxon>
        <taxon>Opitutia</taxon>
        <taxon>Puniceicoccales</taxon>
        <taxon>Cerasicoccaceae</taxon>
        <taxon>Rubellicoccus</taxon>
    </lineage>
</organism>
<accession>A0AAQ3QUR9</accession>
<dbReference type="KEGG" id="puo:RZN69_18840"/>
<dbReference type="InterPro" id="IPR007485">
    <property type="entry name" value="LPS_assembly_LptE"/>
</dbReference>
<dbReference type="RefSeq" id="WP_317832820.1">
    <property type="nucleotide sequence ID" value="NZ_CP136920.1"/>
</dbReference>
<gene>
    <name evidence="1" type="ORF">RZN69_18840</name>
</gene>
<evidence type="ECO:0000313" key="2">
    <source>
        <dbReference type="Proteomes" id="UP001304300"/>
    </source>
</evidence>
<evidence type="ECO:0000313" key="1">
    <source>
        <dbReference type="EMBL" id="WOO40683.1"/>
    </source>
</evidence>
<name>A0AAQ3QUR9_9BACT</name>
<reference evidence="1 2" key="1">
    <citation type="submission" date="2023-10" db="EMBL/GenBank/DDBJ databases">
        <title>Rubellicoccus peritrichatus gen. nov., sp. nov., isolated from an algae of coral reef tank.</title>
        <authorList>
            <person name="Luo J."/>
        </authorList>
    </citation>
    <scope>NUCLEOTIDE SEQUENCE [LARGE SCALE GENOMIC DNA]</scope>
    <source>
        <strain evidence="1 2">CR14</strain>
    </source>
</reference>
<sequence length="185" mass="20357">MHKILTFQLALNNIMQRRSISAFVLLTLLAGLIAGCSHYRLGEPGELPFKTVYVPPVKNSSFAPQVQAMLTQQIIAQLQEQQAIKIVSSPPSDVTLYVKVTNYDRDVASTQASDTFLAESFNLIMEAEVTLADNRTSKNLISNRSVSASQQAFITGGFQPSEYQAMPVLTEDVANKVTNMVTSVW</sequence>
<dbReference type="Gene3D" id="3.30.160.150">
    <property type="entry name" value="Lipoprotein like domain"/>
    <property type="match status" value="1"/>
</dbReference>
<keyword evidence="2" id="KW-1185">Reference proteome</keyword>